<reference evidence="1" key="1">
    <citation type="submission" date="2024-12" db="EMBL/GenBank/DDBJ databases">
        <authorList>
            <person name="Wu N."/>
        </authorList>
    </citation>
    <scope>NUCLEOTIDE SEQUENCE</scope>
    <source>
        <strain evidence="1">P15</strain>
    </source>
</reference>
<evidence type="ECO:0000313" key="2">
    <source>
        <dbReference type="Proteomes" id="UP001631969"/>
    </source>
</evidence>
<evidence type="ECO:0000313" key="1">
    <source>
        <dbReference type="EMBL" id="MFM9330775.1"/>
    </source>
</evidence>
<dbReference type="EMBL" id="JBJURJ010000014">
    <property type="protein sequence ID" value="MFM9330775.1"/>
    <property type="molecule type" value="Genomic_DNA"/>
</dbReference>
<accession>A0ACC7P3A8</accession>
<comment type="caution">
    <text evidence="1">The sequence shown here is derived from an EMBL/GenBank/DDBJ whole genome shotgun (WGS) entry which is preliminary data.</text>
</comment>
<organism evidence="1 2">
    <name type="scientific">Paenibacillus mesotrionivorans</name>
    <dbReference type="NCBI Taxonomy" id="3160968"/>
    <lineage>
        <taxon>Bacteria</taxon>
        <taxon>Bacillati</taxon>
        <taxon>Bacillota</taxon>
        <taxon>Bacilli</taxon>
        <taxon>Bacillales</taxon>
        <taxon>Paenibacillaceae</taxon>
        <taxon>Paenibacillus</taxon>
    </lineage>
</organism>
<keyword evidence="2" id="KW-1185">Reference proteome</keyword>
<protein>
    <submittedName>
        <fullName evidence="1">Uncharacterized protein</fullName>
    </submittedName>
</protein>
<proteinExistence type="predicted"/>
<sequence length="52" mass="6033">MTQQKSADKNLQNEVKRLDVEGVNAHNAQQLNQDLNDRKHMDALNRDTTTRQ</sequence>
<gene>
    <name evidence="1" type="ORF">ACI1P1_21010</name>
</gene>
<dbReference type="Proteomes" id="UP001631969">
    <property type="component" value="Unassembled WGS sequence"/>
</dbReference>
<name>A0ACC7P3A8_9BACL</name>